<name>X1J7Y4_9ZZZZ</name>
<protein>
    <recommendedName>
        <fullName evidence="2">DNA repair protein MmcB-related protein</fullName>
    </recommendedName>
</protein>
<accession>X1J7Y4</accession>
<reference evidence="1" key="1">
    <citation type="journal article" date="2014" name="Front. Microbiol.">
        <title>High frequency of phylogenetically diverse reductive dehalogenase-homologous genes in deep subseafloor sedimentary metagenomes.</title>
        <authorList>
            <person name="Kawai M."/>
            <person name="Futagami T."/>
            <person name="Toyoda A."/>
            <person name="Takaki Y."/>
            <person name="Nishi S."/>
            <person name="Hori S."/>
            <person name="Arai W."/>
            <person name="Tsubouchi T."/>
            <person name="Morono Y."/>
            <person name="Uchiyama I."/>
            <person name="Ito T."/>
            <person name="Fujiyama A."/>
            <person name="Inagaki F."/>
            <person name="Takami H."/>
        </authorList>
    </citation>
    <scope>NUCLEOTIDE SEQUENCE</scope>
    <source>
        <strain evidence="1">Expedition CK06-06</strain>
    </source>
</reference>
<sequence>MPVVDYDYNYDVNALDIEKYLKGRRAGPGVNLFEMGIAGRRVDLIHINPHKQHIRIFEIKSSRSDFTGDHKWQKYLKYCHTFSFVCPYGLIQKNDVPPGIGILWIYKWKHKKQIVWSKEVQWHLEQTWIKRPKRREMDSNTMVHVAFLMVERMISRKHDVF</sequence>
<evidence type="ECO:0008006" key="2">
    <source>
        <dbReference type="Google" id="ProtNLM"/>
    </source>
</evidence>
<dbReference type="AlphaFoldDB" id="X1J7Y4"/>
<dbReference type="Pfam" id="PF06319">
    <property type="entry name" value="MmcB-like"/>
    <property type="match status" value="1"/>
</dbReference>
<evidence type="ECO:0000313" key="1">
    <source>
        <dbReference type="EMBL" id="GAH65878.1"/>
    </source>
</evidence>
<dbReference type="InterPro" id="IPR009394">
    <property type="entry name" value="MmcB-like"/>
</dbReference>
<dbReference type="EMBL" id="BARU01026711">
    <property type="protein sequence ID" value="GAH65878.1"/>
    <property type="molecule type" value="Genomic_DNA"/>
</dbReference>
<organism evidence="1">
    <name type="scientific">marine sediment metagenome</name>
    <dbReference type="NCBI Taxonomy" id="412755"/>
    <lineage>
        <taxon>unclassified sequences</taxon>
        <taxon>metagenomes</taxon>
        <taxon>ecological metagenomes</taxon>
    </lineage>
</organism>
<proteinExistence type="predicted"/>
<comment type="caution">
    <text evidence="1">The sequence shown here is derived from an EMBL/GenBank/DDBJ whole genome shotgun (WGS) entry which is preliminary data.</text>
</comment>
<gene>
    <name evidence="1" type="ORF">S03H2_42867</name>
</gene>